<reference evidence="1" key="1">
    <citation type="submission" date="2023-06" db="EMBL/GenBank/DDBJ databases">
        <title>Reference genome for the Northern bat (Eptesicus nilssonii), a most northern bat species.</title>
        <authorList>
            <person name="Laine V.N."/>
            <person name="Pulliainen A.T."/>
            <person name="Lilley T.M."/>
        </authorList>
    </citation>
    <scope>NUCLEOTIDE SEQUENCE</scope>
    <source>
        <strain evidence="1">BLF_Eptnil</strain>
        <tissue evidence="1">Kidney</tissue>
    </source>
</reference>
<dbReference type="AlphaFoldDB" id="A0AA40HB37"/>
<organism evidence="1 2">
    <name type="scientific">Cnephaeus nilssonii</name>
    <name type="common">Northern bat</name>
    <name type="synonym">Eptesicus nilssonii</name>
    <dbReference type="NCBI Taxonomy" id="3371016"/>
    <lineage>
        <taxon>Eukaryota</taxon>
        <taxon>Metazoa</taxon>
        <taxon>Chordata</taxon>
        <taxon>Craniata</taxon>
        <taxon>Vertebrata</taxon>
        <taxon>Euteleostomi</taxon>
        <taxon>Mammalia</taxon>
        <taxon>Eutheria</taxon>
        <taxon>Laurasiatheria</taxon>
        <taxon>Chiroptera</taxon>
        <taxon>Yangochiroptera</taxon>
        <taxon>Vespertilionidae</taxon>
        <taxon>Cnephaeus</taxon>
    </lineage>
</organism>
<keyword evidence="2" id="KW-1185">Reference proteome</keyword>
<accession>A0AA40HB37</accession>
<dbReference type="Proteomes" id="UP001177744">
    <property type="component" value="Unassembled WGS sequence"/>
</dbReference>
<proteinExistence type="predicted"/>
<sequence length="127" mass="13369">MSQCAVLGPCGQLCQECLIDSVNKEFDFRLLCTGSSSPLPLNMSACAKLGHLWAAEGSLLAVVLRRPETRRGESLRSLPAPRPLASLTSSRSFQTSTISGDMDTAARVLGAGTVFGSLITVMPGTLL</sequence>
<dbReference type="EMBL" id="JAULJE010000024">
    <property type="protein sequence ID" value="KAK1328027.1"/>
    <property type="molecule type" value="Genomic_DNA"/>
</dbReference>
<comment type="caution">
    <text evidence="1">The sequence shown here is derived from an EMBL/GenBank/DDBJ whole genome shotgun (WGS) entry which is preliminary data.</text>
</comment>
<protein>
    <submittedName>
        <fullName evidence="1">Uncharacterized protein</fullName>
    </submittedName>
</protein>
<gene>
    <name evidence="1" type="ORF">QTO34_012449</name>
</gene>
<name>A0AA40HB37_CNENI</name>
<evidence type="ECO:0000313" key="1">
    <source>
        <dbReference type="EMBL" id="KAK1328027.1"/>
    </source>
</evidence>
<evidence type="ECO:0000313" key="2">
    <source>
        <dbReference type="Proteomes" id="UP001177744"/>
    </source>
</evidence>